<dbReference type="EMBL" id="JAFBCV010000008">
    <property type="protein sequence ID" value="MBM7839356.1"/>
    <property type="molecule type" value="Genomic_DNA"/>
</dbReference>
<organism evidence="1 2">
    <name type="scientific">Shouchella xiaoxiensis</name>
    <dbReference type="NCBI Taxonomy" id="766895"/>
    <lineage>
        <taxon>Bacteria</taxon>
        <taxon>Bacillati</taxon>
        <taxon>Bacillota</taxon>
        <taxon>Bacilli</taxon>
        <taxon>Bacillales</taxon>
        <taxon>Bacillaceae</taxon>
        <taxon>Shouchella</taxon>
    </lineage>
</organism>
<dbReference type="SUPFAM" id="SSF89796">
    <property type="entry name" value="CoA-transferase family III (CaiB/BaiF)"/>
    <property type="match status" value="1"/>
</dbReference>
<dbReference type="InterPro" id="IPR023606">
    <property type="entry name" value="CoA-Trfase_III_dom_1_sf"/>
</dbReference>
<dbReference type="Proteomes" id="UP001179280">
    <property type="component" value="Unassembled WGS sequence"/>
</dbReference>
<keyword evidence="2" id="KW-1185">Reference proteome</keyword>
<comment type="caution">
    <text evidence="1">The sequence shown here is derived from an EMBL/GenBank/DDBJ whole genome shotgun (WGS) entry which is preliminary data.</text>
</comment>
<evidence type="ECO:0000313" key="2">
    <source>
        <dbReference type="Proteomes" id="UP001179280"/>
    </source>
</evidence>
<gene>
    <name evidence="1" type="ORF">JOC54_002636</name>
</gene>
<reference evidence="1" key="1">
    <citation type="submission" date="2021-01" db="EMBL/GenBank/DDBJ databases">
        <title>Genomic Encyclopedia of Type Strains, Phase IV (KMG-IV): sequencing the most valuable type-strain genomes for metagenomic binning, comparative biology and taxonomic classification.</title>
        <authorList>
            <person name="Goeker M."/>
        </authorList>
    </citation>
    <scope>NUCLEOTIDE SEQUENCE</scope>
    <source>
        <strain evidence="1">DSM 21943</strain>
    </source>
</reference>
<sequence>MPDIVQLFDDPHFQARESFIKINDDELGEIFIPNVVSKFSRTPEKVTHLGNKLGEHSDDTLSTYLELDEATREQQLRKNGII</sequence>
<evidence type="ECO:0000313" key="1">
    <source>
        <dbReference type="EMBL" id="MBM7839356.1"/>
    </source>
</evidence>
<dbReference type="Gene3D" id="3.40.50.10540">
    <property type="entry name" value="Crotonobetainyl-coa:carnitine coa-transferase, domain 1"/>
    <property type="match status" value="1"/>
</dbReference>
<protein>
    <submittedName>
        <fullName evidence="1">Crotonobetainyl-CoA:carnitine CoA-transferase CaiB-like acyl-CoA transferase</fullName>
    </submittedName>
</protein>
<name>A0ABS2SW22_9BACI</name>
<accession>A0ABS2SW22</accession>
<proteinExistence type="predicted"/>